<proteinExistence type="predicted"/>
<protein>
    <submittedName>
        <fullName evidence="1">Uncharacterized protein</fullName>
    </submittedName>
</protein>
<dbReference type="Proteomes" id="UP000789595">
    <property type="component" value="Unassembled WGS sequence"/>
</dbReference>
<accession>A0A8J2WY69</accession>
<dbReference type="Gene3D" id="2.130.10.10">
    <property type="entry name" value="YVTN repeat-like/Quinoprotein amine dehydrogenase"/>
    <property type="match status" value="1"/>
</dbReference>
<organism evidence="1 2">
    <name type="scientific">Pelagomonas calceolata</name>
    <dbReference type="NCBI Taxonomy" id="35677"/>
    <lineage>
        <taxon>Eukaryota</taxon>
        <taxon>Sar</taxon>
        <taxon>Stramenopiles</taxon>
        <taxon>Ochrophyta</taxon>
        <taxon>Pelagophyceae</taxon>
        <taxon>Pelagomonadales</taxon>
        <taxon>Pelagomonadaceae</taxon>
        <taxon>Pelagomonas</taxon>
    </lineage>
</organism>
<dbReference type="InterPro" id="IPR011047">
    <property type="entry name" value="Quinoprotein_ADH-like_sf"/>
</dbReference>
<sequence>MQLLRAVLVTTSIADWTPSLDPIRATLQSLECLDAAETLVVADALPSEREAEALSPLDGDKWRQLYEEKAEAYDTYLHDLQTLCDARPATRLLRQATFGHLVGSVRAGFDNLKCDADDVVLITQHDLALSRAPPVEDVCELLKQKDVDYVLLSRDADGAPRFVDWFYASPREFDGAQRLQRGLAAAVSLDGGYADQTHFSTRRWYDESVFPHLPEGGTCMEHVLHPAPVAVPASRGGASILTKGTYALEHGPHLRDAVHGLITKRTEKYLPGLTWQPVSEPVKKPGAWSQVFWRSNRWAGAANREDGDYSSRADLVAFVDEVCRWRVVDEQSRSVRAVSILGDDVCASFESSVEAFSVKDGRPTRLPWDCASPVLALAADDVHVYAGCFDRRVRCEDWTGPPLSGWARALTVLNGALVQVACEAAVLVKDGVVVRTLDAGPTTSDEEEWRRHDICALGSSSTYVVAGLVDGSLRRWSTEDWAMDVLPNALVNRAVGVAVFEDGAVVACDAAAVKRFWTSDAAEWRAPAKIAAFASFEATVAVGLTNGEVWLLDAATLAPLRSVEASEAGVASVALSSDVLVVGDAEGVVVAFDL</sequence>
<evidence type="ECO:0000313" key="1">
    <source>
        <dbReference type="EMBL" id="CAH0370675.1"/>
    </source>
</evidence>
<evidence type="ECO:0000313" key="2">
    <source>
        <dbReference type="Proteomes" id="UP000789595"/>
    </source>
</evidence>
<dbReference type="AlphaFoldDB" id="A0A8J2WY69"/>
<dbReference type="EMBL" id="CAKKNE010000003">
    <property type="protein sequence ID" value="CAH0370675.1"/>
    <property type="molecule type" value="Genomic_DNA"/>
</dbReference>
<gene>
    <name evidence="1" type="ORF">PECAL_3P05720</name>
</gene>
<comment type="caution">
    <text evidence="1">The sequence shown here is derived from an EMBL/GenBank/DDBJ whole genome shotgun (WGS) entry which is preliminary data.</text>
</comment>
<dbReference type="InterPro" id="IPR015943">
    <property type="entry name" value="WD40/YVTN_repeat-like_dom_sf"/>
</dbReference>
<dbReference type="SUPFAM" id="SSF50998">
    <property type="entry name" value="Quinoprotein alcohol dehydrogenase-like"/>
    <property type="match status" value="1"/>
</dbReference>
<keyword evidence="2" id="KW-1185">Reference proteome</keyword>
<reference evidence="1" key="1">
    <citation type="submission" date="2021-11" db="EMBL/GenBank/DDBJ databases">
        <authorList>
            <consortium name="Genoscope - CEA"/>
            <person name="William W."/>
        </authorList>
    </citation>
    <scope>NUCLEOTIDE SEQUENCE</scope>
</reference>
<name>A0A8J2WY69_9STRA</name>